<dbReference type="FunFam" id="3.90.850.10:FF:000002">
    <property type="entry name" value="2-hydroxyhepta-2,4-diene-1,7-dioate isomerase"/>
    <property type="match status" value="1"/>
</dbReference>
<dbReference type="PANTHER" id="PTHR42796">
    <property type="entry name" value="FUMARYLACETOACETATE HYDROLASE DOMAIN-CONTAINING PROTEIN 2A-RELATED"/>
    <property type="match status" value="1"/>
</dbReference>
<dbReference type="RefSeq" id="WP_068514828.1">
    <property type="nucleotide sequence ID" value="NZ_AP014945.1"/>
</dbReference>
<gene>
    <name evidence="4" type="ORF">THC_1232</name>
</gene>
<dbReference type="GO" id="GO:0016853">
    <property type="term" value="F:isomerase activity"/>
    <property type="evidence" value="ECO:0007669"/>
    <property type="project" value="UniProtKB-ARBA"/>
</dbReference>
<proteinExistence type="inferred from homology"/>
<dbReference type="GO" id="GO:0019752">
    <property type="term" value="P:carboxylic acid metabolic process"/>
    <property type="evidence" value="ECO:0007669"/>
    <property type="project" value="UniProtKB-ARBA"/>
</dbReference>
<protein>
    <recommendedName>
        <fullName evidence="3">Fumarylacetoacetase-like C-terminal domain-containing protein</fullName>
    </recommendedName>
</protein>
<feature type="domain" description="Fumarylacetoacetase-like C-terminal" evidence="3">
    <location>
        <begin position="52"/>
        <end position="247"/>
    </location>
</feature>
<dbReference type="AlphaFoldDB" id="A0A0U5AI75"/>
<dbReference type="KEGG" id="cthi:THC_1232"/>
<accession>A0A0U5AI75</accession>
<dbReference type="InterPro" id="IPR011234">
    <property type="entry name" value="Fumarylacetoacetase-like_C"/>
</dbReference>
<dbReference type="STRING" id="1653476.THC_1232"/>
<dbReference type="Proteomes" id="UP000068196">
    <property type="component" value="Chromosome"/>
</dbReference>
<dbReference type="PANTHER" id="PTHR42796:SF4">
    <property type="entry name" value="FUMARYLACETOACETATE HYDROLASE DOMAIN-CONTAINING PROTEIN 2A"/>
    <property type="match status" value="1"/>
</dbReference>
<dbReference type="PATRIC" id="fig|1653476.3.peg.1281"/>
<name>A0A0U5AI75_9BACT</name>
<evidence type="ECO:0000256" key="1">
    <source>
        <dbReference type="ARBA" id="ARBA00010211"/>
    </source>
</evidence>
<reference evidence="4 5" key="1">
    <citation type="journal article" date="2016" name="Int. J. Syst. Evol. Microbiol.">
        <title>Caldimicrobium thiodismutans sp. nov., a sulfur-disproportionating bacterium isolated from a hot spring, and emended description of the genus Caldimicrobium.</title>
        <authorList>
            <person name="Kojima H."/>
            <person name="Umezawa K."/>
            <person name="Fukui M."/>
        </authorList>
    </citation>
    <scope>NUCLEOTIDE SEQUENCE [LARGE SCALE GENOMIC DNA]</scope>
    <source>
        <strain evidence="4 5">TF1</strain>
    </source>
</reference>
<evidence type="ECO:0000313" key="5">
    <source>
        <dbReference type="Proteomes" id="UP000068196"/>
    </source>
</evidence>
<dbReference type="OrthoDB" id="9805307at2"/>
<dbReference type="Pfam" id="PF01557">
    <property type="entry name" value="FAA_hydrolase"/>
    <property type="match status" value="1"/>
</dbReference>
<dbReference type="SUPFAM" id="SSF56529">
    <property type="entry name" value="FAH"/>
    <property type="match status" value="1"/>
</dbReference>
<evidence type="ECO:0000313" key="4">
    <source>
        <dbReference type="EMBL" id="BAU23603.1"/>
    </source>
</evidence>
<sequence length="251" mass="27885">MDIPLKIGRFQRENRTFFGILIGDKVLDVSQEEKREYPLKEVRPLAPTVPSKIIGVGLNYRDHAEELKMPIPKEPLIFLKPVSALIGPEDYILLPPESAEVHYEGELAVVIGKEIYRPTSYKEAESAILGYTCFNDITARDLQRKDGQWTRAKSFNTFAPLGPFITKNLDPDDLNIQTRLNGKIVQNSSTRELIFKPAELVYFISNIMTLLPGDVIATGTPPGVGALGSGDTVEVEISGIGVLRNYVQALM</sequence>
<dbReference type="EMBL" id="AP014945">
    <property type="protein sequence ID" value="BAU23603.1"/>
    <property type="molecule type" value="Genomic_DNA"/>
</dbReference>
<dbReference type="InterPro" id="IPR051121">
    <property type="entry name" value="FAH"/>
</dbReference>
<organism evidence="4 5">
    <name type="scientific">Caldimicrobium thiodismutans</name>
    <dbReference type="NCBI Taxonomy" id="1653476"/>
    <lineage>
        <taxon>Bacteria</taxon>
        <taxon>Pseudomonadati</taxon>
        <taxon>Thermodesulfobacteriota</taxon>
        <taxon>Thermodesulfobacteria</taxon>
        <taxon>Thermodesulfobacteriales</taxon>
        <taxon>Thermodesulfobacteriaceae</taxon>
        <taxon>Caldimicrobium</taxon>
    </lineage>
</organism>
<evidence type="ECO:0000259" key="3">
    <source>
        <dbReference type="Pfam" id="PF01557"/>
    </source>
</evidence>
<keyword evidence="5" id="KW-1185">Reference proteome</keyword>
<dbReference type="InterPro" id="IPR036663">
    <property type="entry name" value="Fumarylacetoacetase_C_sf"/>
</dbReference>
<dbReference type="GO" id="GO:0046872">
    <property type="term" value="F:metal ion binding"/>
    <property type="evidence" value="ECO:0007669"/>
    <property type="project" value="UniProtKB-KW"/>
</dbReference>
<keyword evidence="2" id="KW-0479">Metal-binding</keyword>
<reference evidence="5" key="2">
    <citation type="journal article" date="2016" name="Int. J. Syst. Evol. Microbiol.">
        <title>Caldimicrobium thiodismutans sp. nov., a sulfur-disproportionating bacterium isolated from a hot spring.</title>
        <authorList>
            <person name="Kojima H."/>
            <person name="Umezawa K."/>
            <person name="Fukui M."/>
        </authorList>
    </citation>
    <scope>NUCLEOTIDE SEQUENCE [LARGE SCALE GENOMIC DNA]</scope>
    <source>
        <strain evidence="5">TF1</strain>
    </source>
</reference>
<dbReference type="Gene3D" id="3.90.850.10">
    <property type="entry name" value="Fumarylacetoacetase-like, C-terminal domain"/>
    <property type="match status" value="1"/>
</dbReference>
<comment type="similarity">
    <text evidence="1">Belongs to the FAH family.</text>
</comment>
<evidence type="ECO:0000256" key="2">
    <source>
        <dbReference type="ARBA" id="ARBA00022723"/>
    </source>
</evidence>